<protein>
    <submittedName>
        <fullName evidence="1">Uncharacterized protein</fullName>
    </submittedName>
</protein>
<organism evidence="1 2">
    <name type="scientific">Yinghuangia aomiensis</name>
    <dbReference type="NCBI Taxonomy" id="676205"/>
    <lineage>
        <taxon>Bacteria</taxon>
        <taxon>Bacillati</taxon>
        <taxon>Actinomycetota</taxon>
        <taxon>Actinomycetes</taxon>
        <taxon>Kitasatosporales</taxon>
        <taxon>Streptomycetaceae</taxon>
        <taxon>Yinghuangia</taxon>
    </lineage>
</organism>
<evidence type="ECO:0000313" key="2">
    <source>
        <dbReference type="Proteomes" id="UP001500466"/>
    </source>
</evidence>
<dbReference type="Proteomes" id="UP001500466">
    <property type="component" value="Unassembled WGS sequence"/>
</dbReference>
<name>A0ABP9HTP7_9ACTN</name>
<gene>
    <name evidence="1" type="ORF">GCM10023205_52860</name>
</gene>
<comment type="caution">
    <text evidence="1">The sequence shown here is derived from an EMBL/GenBank/DDBJ whole genome shotgun (WGS) entry which is preliminary data.</text>
</comment>
<accession>A0ABP9HTP7</accession>
<proteinExistence type="predicted"/>
<keyword evidence="2" id="KW-1185">Reference proteome</keyword>
<reference evidence="2" key="1">
    <citation type="journal article" date="2019" name="Int. J. Syst. Evol. Microbiol.">
        <title>The Global Catalogue of Microorganisms (GCM) 10K type strain sequencing project: providing services to taxonomists for standard genome sequencing and annotation.</title>
        <authorList>
            <consortium name="The Broad Institute Genomics Platform"/>
            <consortium name="The Broad Institute Genome Sequencing Center for Infectious Disease"/>
            <person name="Wu L."/>
            <person name="Ma J."/>
        </authorList>
    </citation>
    <scope>NUCLEOTIDE SEQUENCE [LARGE SCALE GENOMIC DNA]</scope>
    <source>
        <strain evidence="2">JCM 17986</strain>
    </source>
</reference>
<sequence length="50" mass="5480">MAQCPETTLFINVPIGAFVSMTATRVFRKSVPLAATSAYLVRCPSRSAYR</sequence>
<evidence type="ECO:0000313" key="1">
    <source>
        <dbReference type="EMBL" id="GAA4978309.1"/>
    </source>
</evidence>
<dbReference type="EMBL" id="BAABHS010000020">
    <property type="protein sequence ID" value="GAA4978309.1"/>
    <property type="molecule type" value="Genomic_DNA"/>
</dbReference>